<name>A0AAE0EQ97_9CHLO</name>
<proteinExistence type="predicted"/>
<feature type="compositionally biased region" description="Basic and acidic residues" evidence="1">
    <location>
        <begin position="9"/>
        <end position="28"/>
    </location>
</feature>
<feature type="domain" description="Mutator-like transposase" evidence="2">
    <location>
        <begin position="128"/>
        <end position="440"/>
    </location>
</feature>
<accession>A0AAE0EQ97</accession>
<evidence type="ECO:0000259" key="2">
    <source>
        <dbReference type="Pfam" id="PF20700"/>
    </source>
</evidence>
<sequence>MPVGRKRKLDKEKMERLNRLREEAREEETMASPTLTVEEVPAVSVTAEPTPMLIDGRPVLASPMRPIALELEVAASEIPPASTPIPVLPVSHETTSVAAVASRSPAIAVKVKSQLFQRLAHVRNRQHSTLQNAGLAPAKVEKFLTSLGIEFKLHRTAHGQLQRRVGKEVTEMAIECCKNALIEEALVTKEKGHIENGVVQLSATGDCAWPTRGSGRSYASFAGMFVLVGALSKKILSCSIFDKMCSTCERAERQPNDDTGKQAPPPQHDCWRGARGVNCDSDPEWRGASKAMEAAGAVLCVKSIGAFEFCQPCDFTEARVAKFTADEDSNMIAAINDPVGDVPRKLQPVEKLSDPNHLQKLLYKDLEELRKAKGWKGSTLSKTVIDYFNKVYRYVIKSVAVIEDIPGFETDDEKAEWIRGALLNIVDHAFNIDPTHEACRRYRAPRPDGSFYPWCGVESCKPNWQIHLPHGKFLVRDEPAGYYEGIRGVFEKFANKQTILKQMHDTDTNTNESINGIVVRGYLPGGKAQQNGQSGVYGWACCHAIVSKNMGHRYRQKLCRRLGIEPPATMQLLDEVMDEKRAHAAEARRSYSGKSRRLQKRLDKASRNAATGKVVGTYAGGSDLANDKYGNVI</sequence>
<dbReference type="AlphaFoldDB" id="A0AAE0EQ97"/>
<evidence type="ECO:0000313" key="3">
    <source>
        <dbReference type="EMBL" id="KAK3236918.1"/>
    </source>
</evidence>
<dbReference type="Pfam" id="PF20700">
    <property type="entry name" value="Mutator"/>
    <property type="match status" value="1"/>
</dbReference>
<organism evidence="3 4">
    <name type="scientific">Cymbomonas tetramitiformis</name>
    <dbReference type="NCBI Taxonomy" id="36881"/>
    <lineage>
        <taxon>Eukaryota</taxon>
        <taxon>Viridiplantae</taxon>
        <taxon>Chlorophyta</taxon>
        <taxon>Pyramimonadophyceae</taxon>
        <taxon>Pyramimonadales</taxon>
        <taxon>Pyramimonadaceae</taxon>
        <taxon>Cymbomonas</taxon>
    </lineage>
</organism>
<gene>
    <name evidence="3" type="ORF">CYMTET_52973</name>
</gene>
<feature type="region of interest" description="Disordered" evidence="1">
    <location>
        <begin position="1"/>
        <end position="31"/>
    </location>
</feature>
<dbReference type="Proteomes" id="UP001190700">
    <property type="component" value="Unassembled WGS sequence"/>
</dbReference>
<keyword evidence="4" id="KW-1185">Reference proteome</keyword>
<evidence type="ECO:0000256" key="1">
    <source>
        <dbReference type="SAM" id="MobiDB-lite"/>
    </source>
</evidence>
<dbReference type="EMBL" id="LGRX02034770">
    <property type="protein sequence ID" value="KAK3236918.1"/>
    <property type="molecule type" value="Genomic_DNA"/>
</dbReference>
<dbReference type="InterPro" id="IPR049012">
    <property type="entry name" value="Mutator_transp_dom"/>
</dbReference>
<protein>
    <recommendedName>
        <fullName evidence="2">Mutator-like transposase domain-containing protein</fullName>
    </recommendedName>
</protein>
<feature type="region of interest" description="Disordered" evidence="1">
    <location>
        <begin position="584"/>
        <end position="606"/>
    </location>
</feature>
<evidence type="ECO:0000313" key="4">
    <source>
        <dbReference type="Proteomes" id="UP001190700"/>
    </source>
</evidence>
<reference evidence="3 4" key="1">
    <citation type="journal article" date="2015" name="Genome Biol. Evol.">
        <title>Comparative Genomics of a Bacterivorous Green Alga Reveals Evolutionary Causalities and Consequences of Phago-Mixotrophic Mode of Nutrition.</title>
        <authorList>
            <person name="Burns J.A."/>
            <person name="Paasch A."/>
            <person name="Narechania A."/>
            <person name="Kim E."/>
        </authorList>
    </citation>
    <scope>NUCLEOTIDE SEQUENCE [LARGE SCALE GENOMIC DNA]</scope>
    <source>
        <strain evidence="3 4">PLY_AMNH</strain>
    </source>
</reference>
<comment type="caution">
    <text evidence="3">The sequence shown here is derived from an EMBL/GenBank/DDBJ whole genome shotgun (WGS) entry which is preliminary data.</text>
</comment>